<dbReference type="Gene3D" id="3.40.50.2300">
    <property type="match status" value="2"/>
</dbReference>
<dbReference type="AlphaFoldDB" id="A0A6J7EM98"/>
<dbReference type="InterPro" id="IPR050957">
    <property type="entry name" value="BMP_lipoprotein"/>
</dbReference>
<name>A0A6J7EM98_9ZZZZ</name>
<keyword evidence="3" id="KW-1003">Cell membrane</keyword>
<organism evidence="8">
    <name type="scientific">freshwater metagenome</name>
    <dbReference type="NCBI Taxonomy" id="449393"/>
    <lineage>
        <taxon>unclassified sequences</taxon>
        <taxon>metagenomes</taxon>
        <taxon>ecological metagenomes</taxon>
    </lineage>
</organism>
<dbReference type="InterPro" id="IPR028082">
    <property type="entry name" value="Peripla_BP_I"/>
</dbReference>
<dbReference type="CDD" id="cd06354">
    <property type="entry name" value="PBP1_PrnA-like"/>
    <property type="match status" value="1"/>
</dbReference>
<reference evidence="8" key="1">
    <citation type="submission" date="2020-05" db="EMBL/GenBank/DDBJ databases">
        <authorList>
            <person name="Chiriac C."/>
            <person name="Salcher M."/>
            <person name="Ghai R."/>
            <person name="Kavagutti S V."/>
        </authorList>
    </citation>
    <scope>NUCLEOTIDE SEQUENCE</scope>
</reference>
<evidence type="ECO:0000256" key="5">
    <source>
        <dbReference type="ARBA" id="ARBA00023136"/>
    </source>
</evidence>
<evidence type="ECO:0000259" key="7">
    <source>
        <dbReference type="Pfam" id="PF02608"/>
    </source>
</evidence>
<gene>
    <name evidence="8" type="ORF">UFOPK3482_00041</name>
</gene>
<evidence type="ECO:0000313" key="8">
    <source>
        <dbReference type="EMBL" id="CAB4880653.1"/>
    </source>
</evidence>
<sequence>MKIRALLSAVVMIGAAMIATPSYANSLSIGIAYDIGGRGDRSFNDAAAVGLEKAQKKFSFSVEPVVTDGTTVDRDRRLRSLIAKNCNPIIVVGNGYAPTLQALAIEFPNTQFAILNDATIDALNVTSLVFSDTQGAYLAGFSAALASKSGKVAMVGATNQADLFRNGFAQGVIDSKKSVTSLIQYANGSSSTATRQAMDAGADVIFIARPGSNSEIFNLIVARNKAKAKIKNYKQVGMIAIEPDQYLTVTSTTKKFLYAVVVKHVDKAMYDVIAKAVSGQQYLDVLDENVGIYGHRYTVDDGGITLTTYLPALSAANGLINSAATQASKITN</sequence>
<dbReference type="PANTHER" id="PTHR34296">
    <property type="entry name" value="TRANSCRIPTIONAL ACTIVATOR PROTEIN MED"/>
    <property type="match status" value="1"/>
</dbReference>
<comment type="similarity">
    <text evidence="2">Belongs to the BMP lipoprotein family.</text>
</comment>
<evidence type="ECO:0000256" key="3">
    <source>
        <dbReference type="ARBA" id="ARBA00022475"/>
    </source>
</evidence>
<protein>
    <submittedName>
        <fullName evidence="8">Unannotated protein</fullName>
    </submittedName>
</protein>
<feature type="domain" description="ABC transporter substrate-binding protein PnrA-like" evidence="7">
    <location>
        <begin position="35"/>
        <end position="281"/>
    </location>
</feature>
<accession>A0A6J7EM98</accession>
<dbReference type="PANTHER" id="PTHR34296:SF2">
    <property type="entry name" value="ABC TRANSPORTER GUANOSINE-BINDING PROTEIN NUPN"/>
    <property type="match status" value="1"/>
</dbReference>
<dbReference type="GO" id="GO:0005886">
    <property type="term" value="C:plasma membrane"/>
    <property type="evidence" value="ECO:0007669"/>
    <property type="project" value="UniProtKB-SubCell"/>
</dbReference>
<keyword evidence="4" id="KW-0732">Signal</keyword>
<proteinExistence type="inferred from homology"/>
<evidence type="ECO:0000256" key="6">
    <source>
        <dbReference type="ARBA" id="ARBA00023288"/>
    </source>
</evidence>
<dbReference type="EMBL" id="CAFBLZ010000002">
    <property type="protein sequence ID" value="CAB4880653.1"/>
    <property type="molecule type" value="Genomic_DNA"/>
</dbReference>
<evidence type="ECO:0000256" key="2">
    <source>
        <dbReference type="ARBA" id="ARBA00008610"/>
    </source>
</evidence>
<evidence type="ECO:0000256" key="4">
    <source>
        <dbReference type="ARBA" id="ARBA00022729"/>
    </source>
</evidence>
<evidence type="ECO:0000256" key="1">
    <source>
        <dbReference type="ARBA" id="ARBA00004193"/>
    </source>
</evidence>
<dbReference type="InterPro" id="IPR003760">
    <property type="entry name" value="PnrA-like"/>
</dbReference>
<comment type="subcellular location">
    <subcellularLocation>
        <location evidence="1">Cell membrane</location>
        <topology evidence="1">Lipid-anchor</topology>
    </subcellularLocation>
</comment>
<dbReference type="SUPFAM" id="SSF53822">
    <property type="entry name" value="Periplasmic binding protein-like I"/>
    <property type="match status" value="1"/>
</dbReference>
<keyword evidence="6" id="KW-0449">Lipoprotein</keyword>
<keyword evidence="5" id="KW-0472">Membrane</keyword>
<dbReference type="Pfam" id="PF02608">
    <property type="entry name" value="Bmp"/>
    <property type="match status" value="1"/>
</dbReference>